<keyword evidence="8 9" id="KW-0472">Membrane</keyword>
<evidence type="ECO:0000256" key="3">
    <source>
        <dbReference type="ARBA" id="ARBA00022448"/>
    </source>
</evidence>
<dbReference type="GO" id="GO:0140359">
    <property type="term" value="F:ABC-type transporter activity"/>
    <property type="evidence" value="ECO:0007669"/>
    <property type="project" value="InterPro"/>
</dbReference>
<dbReference type="AlphaFoldDB" id="A0A0P9F2D6"/>
<evidence type="ECO:0000256" key="7">
    <source>
        <dbReference type="ARBA" id="ARBA00022989"/>
    </source>
</evidence>
<feature type="transmembrane region" description="Helical" evidence="9">
    <location>
        <begin position="221"/>
        <end position="241"/>
    </location>
</feature>
<dbReference type="PANTHER" id="PTHR30413:SF8">
    <property type="entry name" value="TRANSPORT PERMEASE PROTEIN"/>
    <property type="match status" value="1"/>
</dbReference>
<keyword evidence="7 9" id="KW-1133">Transmembrane helix</keyword>
<evidence type="ECO:0000313" key="12">
    <source>
        <dbReference type="Proteomes" id="UP000050509"/>
    </source>
</evidence>
<evidence type="ECO:0000256" key="6">
    <source>
        <dbReference type="ARBA" id="ARBA00022692"/>
    </source>
</evidence>
<evidence type="ECO:0000256" key="8">
    <source>
        <dbReference type="ARBA" id="ARBA00023136"/>
    </source>
</evidence>
<keyword evidence="4 9" id="KW-1003">Cell membrane</keyword>
<keyword evidence="12" id="KW-1185">Reference proteome</keyword>
<dbReference type="EMBL" id="LJCR01001283">
    <property type="protein sequence ID" value="KPV50647.1"/>
    <property type="molecule type" value="Genomic_DNA"/>
</dbReference>
<keyword evidence="5" id="KW-0997">Cell inner membrane</keyword>
<evidence type="ECO:0000256" key="5">
    <source>
        <dbReference type="ARBA" id="ARBA00022519"/>
    </source>
</evidence>
<dbReference type="GO" id="GO:0015920">
    <property type="term" value="P:lipopolysaccharide transport"/>
    <property type="evidence" value="ECO:0007669"/>
    <property type="project" value="TreeGrafter"/>
</dbReference>
<dbReference type="PROSITE" id="PS51012">
    <property type="entry name" value="ABC_TM2"/>
    <property type="match status" value="1"/>
</dbReference>
<feature type="transmembrane region" description="Helical" evidence="9">
    <location>
        <begin position="193"/>
        <end position="215"/>
    </location>
</feature>
<evidence type="ECO:0000313" key="11">
    <source>
        <dbReference type="EMBL" id="KPV50647.1"/>
    </source>
</evidence>
<sequence>MHNFDLLRHLVWRDFSLRYKRSVLGIFWSLVLPLAQLLVLVFLFQSVVPLSIDAYPVFVFTALMPWSWFSSSVGSACTLFMSNRDLVRRPDFSPLLLMLVNTLSNLLTYLIALPLVLGMLWWYGIALTPALLLLPALLVIQSVLIMGLSMIVATLNVFYRDVQHIVSLVLTLLFYLTPVFYRSQSVANGYHLMYTLSPFAVLIQCYRAIFFYGVLPGWLPLAFVSACGLLLCAIGSLIYSWRAHEIIDLL</sequence>
<dbReference type="Proteomes" id="UP000050509">
    <property type="component" value="Unassembled WGS sequence"/>
</dbReference>
<name>A0A0P9F2D6_9CHLR</name>
<comment type="caution">
    <text evidence="9">Lacks conserved residue(s) required for the propagation of feature annotation.</text>
</comment>
<keyword evidence="6 9" id="KW-0812">Transmembrane</keyword>
<reference evidence="11 12" key="1">
    <citation type="submission" date="2015-09" db="EMBL/GenBank/DDBJ databases">
        <title>Draft genome sequence of Kouleothrix aurantiaca JCM 19913.</title>
        <authorList>
            <person name="Hemp J."/>
        </authorList>
    </citation>
    <scope>NUCLEOTIDE SEQUENCE [LARGE SCALE GENOMIC DNA]</scope>
    <source>
        <strain evidence="11 12">COM-B</strain>
    </source>
</reference>
<evidence type="ECO:0000259" key="10">
    <source>
        <dbReference type="PROSITE" id="PS51012"/>
    </source>
</evidence>
<comment type="caution">
    <text evidence="11">The sequence shown here is derived from an EMBL/GenBank/DDBJ whole genome shotgun (WGS) entry which is preliminary data.</text>
</comment>
<feature type="domain" description="ABC transmembrane type-2" evidence="10">
    <location>
        <begin position="24"/>
        <end position="242"/>
    </location>
</feature>
<accession>A0A0P9F2D6</accession>
<evidence type="ECO:0000256" key="9">
    <source>
        <dbReference type="RuleBase" id="RU361157"/>
    </source>
</evidence>
<evidence type="ECO:0000256" key="1">
    <source>
        <dbReference type="ARBA" id="ARBA00004429"/>
    </source>
</evidence>
<feature type="transmembrane region" description="Helical" evidence="9">
    <location>
        <begin position="23"/>
        <end position="45"/>
    </location>
</feature>
<comment type="subcellular location">
    <subcellularLocation>
        <location evidence="1">Cell inner membrane</location>
        <topology evidence="1">Multi-pass membrane protein</topology>
    </subcellularLocation>
    <subcellularLocation>
        <location evidence="9">Cell membrane</location>
        <topology evidence="9">Multi-pass membrane protein</topology>
    </subcellularLocation>
</comment>
<protein>
    <recommendedName>
        <fullName evidence="9">Transport permease protein</fullName>
    </recommendedName>
</protein>
<gene>
    <name evidence="11" type="ORF">SE17_25700</name>
</gene>
<feature type="transmembrane region" description="Helical" evidence="9">
    <location>
        <begin position="165"/>
        <end position="181"/>
    </location>
</feature>
<dbReference type="Pfam" id="PF01061">
    <property type="entry name" value="ABC2_membrane"/>
    <property type="match status" value="1"/>
</dbReference>
<dbReference type="GO" id="GO:0005886">
    <property type="term" value="C:plasma membrane"/>
    <property type="evidence" value="ECO:0007669"/>
    <property type="project" value="UniProtKB-SubCell"/>
</dbReference>
<dbReference type="InterPro" id="IPR047817">
    <property type="entry name" value="ABC2_TM_bact-type"/>
</dbReference>
<proteinExistence type="inferred from homology"/>
<evidence type="ECO:0000256" key="2">
    <source>
        <dbReference type="ARBA" id="ARBA00007783"/>
    </source>
</evidence>
<dbReference type="PANTHER" id="PTHR30413">
    <property type="entry name" value="INNER MEMBRANE TRANSPORT PERMEASE"/>
    <property type="match status" value="1"/>
</dbReference>
<dbReference type="InterPro" id="IPR013525">
    <property type="entry name" value="ABC2_TM"/>
</dbReference>
<comment type="similarity">
    <text evidence="2 9">Belongs to the ABC-2 integral membrane protein family.</text>
</comment>
<evidence type="ECO:0000256" key="4">
    <source>
        <dbReference type="ARBA" id="ARBA00022475"/>
    </source>
</evidence>
<organism evidence="11 12">
    <name type="scientific">Kouleothrix aurantiaca</name>
    <dbReference type="NCBI Taxonomy" id="186479"/>
    <lineage>
        <taxon>Bacteria</taxon>
        <taxon>Bacillati</taxon>
        <taxon>Chloroflexota</taxon>
        <taxon>Chloroflexia</taxon>
        <taxon>Chloroflexales</taxon>
        <taxon>Roseiflexineae</taxon>
        <taxon>Roseiflexaceae</taxon>
        <taxon>Kouleothrix</taxon>
    </lineage>
</organism>
<keyword evidence="3 9" id="KW-0813">Transport</keyword>
<feature type="transmembrane region" description="Helical" evidence="9">
    <location>
        <begin position="57"/>
        <end position="80"/>
    </location>
</feature>